<evidence type="ECO:0000256" key="2">
    <source>
        <dbReference type="ARBA" id="ARBA00023027"/>
    </source>
</evidence>
<dbReference type="SUPFAM" id="SSF53720">
    <property type="entry name" value="ALDH-like"/>
    <property type="match status" value="1"/>
</dbReference>
<dbReference type="PIRSF" id="PIRSF036410">
    <property type="entry name" value="EutE_PduP"/>
    <property type="match status" value="1"/>
</dbReference>
<dbReference type="InterPro" id="IPR012408">
    <property type="entry name" value="Acetald_propionald_DH-rel"/>
</dbReference>
<gene>
    <name evidence="4" type="ORF">QEH52_12510</name>
</gene>
<dbReference type="InterPro" id="IPR015590">
    <property type="entry name" value="Aldehyde_DH_dom"/>
</dbReference>
<sequence length="480" mass="51239">MSQLNEAAIRDVVSEVLAQLQSKGSIGMPTIQTRPGKHGVFDDADQAVAAARSGFEQLQKKGWAARTTIVNLVKKMCVDSAERWGDIEYNETKIGRRAHKPLKLQGVQNVLGPEFLVPQGMSGDFGITMDEAAPWGVIVGVTPLTHSVPTIAGNIINMVAAGNSVVFNPHPGGAAVAALAINEINEAIKAEIGISNLVCTIEKPTLDSFNSLCSHEDVDLLCITGGPGVVDAAMKTGKRAICAGPGNPPVVVDDCNALDFDRVARDIITGGGFDNNLLCIAEKQIIAVADSYQKTLDAMVRQGAVLLNAQQLEAIKKEVFDFKDGVGCGSPVLNRKWVGANPDALARIAGLNIDSSVEMLIAETDANDPFVQEEQMMPLLPIVRANDFSQALSIAKQSEHGDKHSAMIHSMNVERLTQMGQEMDTTIYVKNGPCVAGLGMGGEGFISYSIATTTGEGITTPRTFTRYRRCTLVNNLNIVR</sequence>
<name>A0ABU1AW73_9BACT</name>
<feature type="domain" description="Aldehyde dehydrogenase" evidence="3">
    <location>
        <begin position="42"/>
        <end position="302"/>
    </location>
</feature>
<dbReference type="PANTHER" id="PTHR11699">
    <property type="entry name" value="ALDEHYDE DEHYDROGENASE-RELATED"/>
    <property type="match status" value="1"/>
</dbReference>
<dbReference type="EMBL" id="JARXHW010000029">
    <property type="protein sequence ID" value="MDQ8208338.1"/>
    <property type="molecule type" value="Genomic_DNA"/>
</dbReference>
<keyword evidence="5" id="KW-1185">Reference proteome</keyword>
<dbReference type="GO" id="GO:0016491">
    <property type="term" value="F:oxidoreductase activity"/>
    <property type="evidence" value="ECO:0007669"/>
    <property type="project" value="UniProtKB-KW"/>
</dbReference>
<comment type="caution">
    <text evidence="4">The sequence shown here is derived from an EMBL/GenBank/DDBJ whole genome shotgun (WGS) entry which is preliminary data.</text>
</comment>
<evidence type="ECO:0000259" key="3">
    <source>
        <dbReference type="Pfam" id="PF00171"/>
    </source>
</evidence>
<accession>A0ABU1AW73</accession>
<dbReference type="InterPro" id="IPR016162">
    <property type="entry name" value="Ald_DH_N"/>
</dbReference>
<evidence type="ECO:0000313" key="4">
    <source>
        <dbReference type="EMBL" id="MDQ8208338.1"/>
    </source>
</evidence>
<evidence type="ECO:0000256" key="1">
    <source>
        <dbReference type="ARBA" id="ARBA00023002"/>
    </source>
</evidence>
<dbReference type="RefSeq" id="WP_308950878.1">
    <property type="nucleotide sequence ID" value="NZ_JARXHW010000029.1"/>
</dbReference>
<dbReference type="InterPro" id="IPR016161">
    <property type="entry name" value="Ald_DH/histidinol_DH"/>
</dbReference>
<evidence type="ECO:0000313" key="5">
    <source>
        <dbReference type="Proteomes" id="UP001225316"/>
    </source>
</evidence>
<reference evidence="4 5" key="1">
    <citation type="submission" date="2023-04" db="EMBL/GenBank/DDBJ databases">
        <title>A novel bacteria isolated from coastal sediment.</title>
        <authorList>
            <person name="Liu X.-J."/>
            <person name="Du Z.-J."/>
        </authorList>
    </citation>
    <scope>NUCLEOTIDE SEQUENCE [LARGE SCALE GENOMIC DNA]</scope>
    <source>
        <strain evidence="4 5">SDUM461003</strain>
    </source>
</reference>
<dbReference type="EC" id="1.2.1.-" evidence="4"/>
<dbReference type="Gene3D" id="3.40.605.10">
    <property type="entry name" value="Aldehyde Dehydrogenase, Chain A, domain 1"/>
    <property type="match status" value="1"/>
</dbReference>
<protein>
    <submittedName>
        <fullName evidence="4">Aldehyde dehydrogenase</fullName>
        <ecNumber evidence="4">1.2.1.-</ecNumber>
    </submittedName>
</protein>
<keyword evidence="1 4" id="KW-0560">Oxidoreductase</keyword>
<keyword evidence="2" id="KW-0520">NAD</keyword>
<dbReference type="InterPro" id="IPR016163">
    <property type="entry name" value="Ald_DH_C"/>
</dbReference>
<dbReference type="Pfam" id="PF00171">
    <property type="entry name" value="Aldedh"/>
    <property type="match status" value="1"/>
</dbReference>
<proteinExistence type="predicted"/>
<organism evidence="4 5">
    <name type="scientific">Thalassobacterium maritimum</name>
    <dbReference type="NCBI Taxonomy" id="3041265"/>
    <lineage>
        <taxon>Bacteria</taxon>
        <taxon>Pseudomonadati</taxon>
        <taxon>Verrucomicrobiota</taxon>
        <taxon>Opitutia</taxon>
        <taxon>Puniceicoccales</taxon>
        <taxon>Coraliomargaritaceae</taxon>
        <taxon>Thalassobacterium</taxon>
    </lineage>
</organism>
<dbReference type="NCBIfam" id="NF011927">
    <property type="entry name" value="PRK15398.1"/>
    <property type="match status" value="1"/>
</dbReference>
<dbReference type="Proteomes" id="UP001225316">
    <property type="component" value="Unassembled WGS sequence"/>
</dbReference>
<dbReference type="Gene3D" id="3.40.309.10">
    <property type="entry name" value="Aldehyde Dehydrogenase, Chain A, domain 2"/>
    <property type="match status" value="1"/>
</dbReference>